<dbReference type="InterPro" id="IPR025857">
    <property type="entry name" value="MacB_PCD"/>
</dbReference>
<dbReference type="Pfam" id="PF02687">
    <property type="entry name" value="FtsX"/>
    <property type="match status" value="1"/>
</dbReference>
<dbReference type="InterPro" id="IPR003838">
    <property type="entry name" value="ABC3_permease_C"/>
</dbReference>
<evidence type="ECO:0000256" key="7">
    <source>
        <dbReference type="SAM" id="Phobius"/>
    </source>
</evidence>
<dbReference type="RefSeq" id="WP_150416730.1">
    <property type="nucleotide sequence ID" value="NZ_VYQF01000010.1"/>
</dbReference>
<dbReference type="InterPro" id="IPR051447">
    <property type="entry name" value="Lipoprotein-release_system"/>
</dbReference>
<dbReference type="Proteomes" id="UP000326903">
    <property type="component" value="Unassembled WGS sequence"/>
</dbReference>
<comment type="similarity">
    <text evidence="2">Belongs to the ABC-4 integral membrane protein family. LolC/E subfamily.</text>
</comment>
<protein>
    <submittedName>
        <fullName evidence="10">ABC transporter permease</fullName>
    </submittedName>
</protein>
<evidence type="ECO:0000259" key="8">
    <source>
        <dbReference type="Pfam" id="PF02687"/>
    </source>
</evidence>
<feature type="transmembrane region" description="Helical" evidence="7">
    <location>
        <begin position="309"/>
        <end position="333"/>
    </location>
</feature>
<keyword evidence="5 7" id="KW-1133">Transmembrane helix</keyword>
<feature type="transmembrane region" description="Helical" evidence="7">
    <location>
        <begin position="268"/>
        <end position="288"/>
    </location>
</feature>
<evidence type="ECO:0000313" key="10">
    <source>
        <dbReference type="EMBL" id="KAA9035903.1"/>
    </source>
</evidence>
<evidence type="ECO:0000256" key="2">
    <source>
        <dbReference type="ARBA" id="ARBA00005236"/>
    </source>
</evidence>
<dbReference type="Pfam" id="PF12704">
    <property type="entry name" value="MacB_PCD"/>
    <property type="match status" value="1"/>
</dbReference>
<evidence type="ECO:0000256" key="6">
    <source>
        <dbReference type="ARBA" id="ARBA00023136"/>
    </source>
</evidence>
<evidence type="ECO:0000259" key="9">
    <source>
        <dbReference type="Pfam" id="PF12704"/>
    </source>
</evidence>
<evidence type="ECO:0000256" key="1">
    <source>
        <dbReference type="ARBA" id="ARBA00004651"/>
    </source>
</evidence>
<evidence type="ECO:0000256" key="4">
    <source>
        <dbReference type="ARBA" id="ARBA00022692"/>
    </source>
</evidence>
<dbReference type="AlphaFoldDB" id="A0A5J5IB62"/>
<keyword evidence="6 7" id="KW-0472">Membrane</keyword>
<feature type="transmembrane region" description="Helical" evidence="7">
    <location>
        <begin position="372"/>
        <end position="395"/>
    </location>
</feature>
<comment type="caution">
    <text evidence="10">The sequence shown here is derived from an EMBL/GenBank/DDBJ whole genome shotgun (WGS) entry which is preliminary data.</text>
</comment>
<proteinExistence type="inferred from homology"/>
<feature type="domain" description="ABC3 transporter permease C-terminal" evidence="8">
    <location>
        <begin position="272"/>
        <end position="399"/>
    </location>
</feature>
<comment type="subcellular location">
    <subcellularLocation>
        <location evidence="1">Cell membrane</location>
        <topology evidence="1">Multi-pass membrane protein</topology>
    </subcellularLocation>
</comment>
<evidence type="ECO:0000313" key="11">
    <source>
        <dbReference type="Proteomes" id="UP000326903"/>
    </source>
</evidence>
<dbReference type="EMBL" id="VYQF01000010">
    <property type="protein sequence ID" value="KAA9035903.1"/>
    <property type="molecule type" value="Genomic_DNA"/>
</dbReference>
<evidence type="ECO:0000256" key="5">
    <source>
        <dbReference type="ARBA" id="ARBA00022989"/>
    </source>
</evidence>
<dbReference type="GO" id="GO:0098797">
    <property type="term" value="C:plasma membrane protein complex"/>
    <property type="evidence" value="ECO:0007669"/>
    <property type="project" value="TreeGrafter"/>
</dbReference>
<evidence type="ECO:0000256" key="3">
    <source>
        <dbReference type="ARBA" id="ARBA00022475"/>
    </source>
</evidence>
<organism evidence="10 11">
    <name type="scientific">Ginsengibacter hankyongi</name>
    <dbReference type="NCBI Taxonomy" id="2607284"/>
    <lineage>
        <taxon>Bacteria</taxon>
        <taxon>Pseudomonadati</taxon>
        <taxon>Bacteroidota</taxon>
        <taxon>Chitinophagia</taxon>
        <taxon>Chitinophagales</taxon>
        <taxon>Chitinophagaceae</taxon>
        <taxon>Ginsengibacter</taxon>
    </lineage>
</organism>
<dbReference type="GO" id="GO:0044874">
    <property type="term" value="P:lipoprotein localization to outer membrane"/>
    <property type="evidence" value="ECO:0007669"/>
    <property type="project" value="TreeGrafter"/>
</dbReference>
<dbReference type="PANTHER" id="PTHR30489:SF0">
    <property type="entry name" value="LIPOPROTEIN-RELEASING SYSTEM TRANSMEMBRANE PROTEIN LOLE"/>
    <property type="match status" value="1"/>
</dbReference>
<name>A0A5J5IB62_9BACT</name>
<keyword evidence="4 7" id="KW-0812">Transmembrane</keyword>
<accession>A0A5J5IB62</accession>
<keyword evidence="11" id="KW-1185">Reference proteome</keyword>
<feature type="domain" description="MacB-like periplasmic core" evidence="9">
    <location>
        <begin position="18"/>
        <end position="235"/>
    </location>
</feature>
<keyword evidence="3" id="KW-1003">Cell membrane</keyword>
<reference evidence="10 11" key="1">
    <citation type="submission" date="2019-09" db="EMBL/GenBank/DDBJ databases">
        <title>Draft genome sequence of Ginsengibacter sp. BR5-29.</title>
        <authorList>
            <person name="Im W.-T."/>
        </authorList>
    </citation>
    <scope>NUCLEOTIDE SEQUENCE [LARGE SCALE GENOMIC DNA]</scope>
    <source>
        <strain evidence="10 11">BR5-29</strain>
    </source>
</reference>
<gene>
    <name evidence="10" type="ORF">FW778_20350</name>
</gene>
<sequence length="405" mass="45271">MWLAKMAWKNIWRNRNRTIITMAAIFFAVILSVIASSLQAGIFDNLVKNVVSFYTGYMQVHKQGYWDEQILDNSFESSAETEKKILQNKNVTSVTERLESFALASSEDITKGCLVVGINPEKENEVTLLRNKLTQGSYLQDNDNAVLLSQGLAKRLQLKVNDTIVLMGQGYHGATAAGKYRIKGLVKFGSPDLNDKALFMPLATAQDFYSAYGMVTSYVLSLSNTKDLQPTESSVRLAIGAGYEVMTWEQMIPDIKQHIETDSNNMKYVQGILYMLICFGIFGTLLMMMVERKFEMGMLVAIGMKKSTLVILMLFESLLTVIAGCLSGIIISIPLVHYLNKHPIKIGGETAKAYERFGFEAIFPTSTEASNFIHQGLIVLVIGLVLSLYPMYKIIRINPVTAMKR</sequence>
<dbReference type="PANTHER" id="PTHR30489">
    <property type="entry name" value="LIPOPROTEIN-RELEASING SYSTEM TRANSMEMBRANE PROTEIN LOLE"/>
    <property type="match status" value="1"/>
</dbReference>